<dbReference type="InterPro" id="IPR051459">
    <property type="entry name" value="Cytochrome_c-type_DH"/>
</dbReference>
<dbReference type="GO" id="GO:0009055">
    <property type="term" value="F:electron transfer activity"/>
    <property type="evidence" value="ECO:0007669"/>
    <property type="project" value="InterPro"/>
</dbReference>
<evidence type="ECO:0000256" key="2">
    <source>
        <dbReference type="ARBA" id="ARBA00022723"/>
    </source>
</evidence>
<evidence type="ECO:0000313" key="8">
    <source>
        <dbReference type="Proteomes" id="UP000316473"/>
    </source>
</evidence>
<dbReference type="PROSITE" id="PS51007">
    <property type="entry name" value="CYTC"/>
    <property type="match status" value="1"/>
</dbReference>
<reference evidence="7 8" key="1">
    <citation type="submission" date="2019-06" db="EMBL/GenBank/DDBJ databases">
        <title>Nitrosomonas stercoris KYUHI-S whole genome shotgun sequence.</title>
        <authorList>
            <person name="Nakagawa T."/>
            <person name="Tsuchiya Y."/>
            <person name="Takahashi R."/>
        </authorList>
    </citation>
    <scope>NUCLEOTIDE SEQUENCE [LARGE SCALE GENOMIC DNA]</scope>
    <source>
        <strain evidence="7 8">KYUHI-S</strain>
    </source>
</reference>
<dbReference type="PANTHER" id="PTHR35008:SF9">
    <property type="entry name" value="CYTOCHROME C DOMAIN-CONTAINING PROTEIN"/>
    <property type="match status" value="1"/>
</dbReference>
<feature type="domain" description="Cytochrome c" evidence="6">
    <location>
        <begin position="47"/>
        <end position="133"/>
    </location>
</feature>
<evidence type="ECO:0000256" key="3">
    <source>
        <dbReference type="ARBA" id="ARBA00023004"/>
    </source>
</evidence>
<gene>
    <name evidence="7" type="ORF">Nstercoris_00206</name>
</gene>
<proteinExistence type="predicted"/>
<evidence type="ECO:0000256" key="1">
    <source>
        <dbReference type="ARBA" id="ARBA00022617"/>
    </source>
</evidence>
<dbReference type="Pfam" id="PF00034">
    <property type="entry name" value="Cytochrom_C"/>
    <property type="match status" value="1"/>
</dbReference>
<feature type="region of interest" description="Disordered" evidence="5">
    <location>
        <begin position="134"/>
        <end position="155"/>
    </location>
</feature>
<dbReference type="SUPFAM" id="SSF46626">
    <property type="entry name" value="Cytochrome c"/>
    <property type="match status" value="2"/>
</dbReference>
<evidence type="ECO:0000313" key="7">
    <source>
        <dbReference type="EMBL" id="BBL33978.1"/>
    </source>
</evidence>
<accession>A0A4Y1YJJ6</accession>
<dbReference type="EMBL" id="AP019755">
    <property type="protein sequence ID" value="BBL33978.1"/>
    <property type="molecule type" value="Genomic_DNA"/>
</dbReference>
<dbReference type="AlphaFoldDB" id="A0A4Y1YJJ6"/>
<dbReference type="InterPro" id="IPR036909">
    <property type="entry name" value="Cyt_c-like_dom_sf"/>
</dbReference>
<dbReference type="Gene3D" id="1.10.760.10">
    <property type="entry name" value="Cytochrome c-like domain"/>
    <property type="match status" value="2"/>
</dbReference>
<name>A0A4Y1YJJ6_9PROT</name>
<feature type="compositionally biased region" description="Basic and acidic residues" evidence="5">
    <location>
        <begin position="136"/>
        <end position="155"/>
    </location>
</feature>
<evidence type="ECO:0000256" key="5">
    <source>
        <dbReference type="SAM" id="MobiDB-lite"/>
    </source>
</evidence>
<dbReference type="Proteomes" id="UP000316473">
    <property type="component" value="Chromosome"/>
</dbReference>
<evidence type="ECO:0000256" key="4">
    <source>
        <dbReference type="PROSITE-ProRule" id="PRU00433"/>
    </source>
</evidence>
<keyword evidence="8" id="KW-1185">Reference proteome</keyword>
<dbReference type="KEGG" id="nst:Nstercoris_00206"/>
<sequence length="155" mass="17129">MNGKALPHDSKEMLSMLAYMHWLSQDVPTGMEIAGRGFIRITAPEPPNKERGEKIYVEKCALCHQPDGQGQHGPNGETIFPALWGDKSFNIGASMARLNTAAAFTKANMPLGQGNTLTDQEAFDVALYFTQQPRPDFAEKSSDWPDGDKPEDARY</sequence>
<dbReference type="GO" id="GO:0046872">
    <property type="term" value="F:metal ion binding"/>
    <property type="evidence" value="ECO:0007669"/>
    <property type="project" value="UniProtKB-KW"/>
</dbReference>
<keyword evidence="3 4" id="KW-0408">Iron</keyword>
<evidence type="ECO:0000259" key="6">
    <source>
        <dbReference type="PROSITE" id="PS51007"/>
    </source>
</evidence>
<dbReference type="GO" id="GO:0020037">
    <property type="term" value="F:heme binding"/>
    <property type="evidence" value="ECO:0007669"/>
    <property type="project" value="InterPro"/>
</dbReference>
<protein>
    <submittedName>
        <fullName evidence="7">Thiosulfate dehydrogenase</fullName>
    </submittedName>
</protein>
<organism evidence="7 8">
    <name type="scientific">Nitrosomonas stercoris</name>
    <dbReference type="NCBI Taxonomy" id="1444684"/>
    <lineage>
        <taxon>Bacteria</taxon>
        <taxon>Pseudomonadati</taxon>
        <taxon>Pseudomonadota</taxon>
        <taxon>Betaproteobacteria</taxon>
        <taxon>Nitrosomonadales</taxon>
        <taxon>Nitrosomonadaceae</taxon>
        <taxon>Nitrosomonas</taxon>
    </lineage>
</organism>
<dbReference type="PANTHER" id="PTHR35008">
    <property type="entry name" value="BLL4482 PROTEIN-RELATED"/>
    <property type="match status" value="1"/>
</dbReference>
<keyword evidence="1 4" id="KW-0349">Heme</keyword>
<keyword evidence="2 4" id="KW-0479">Metal-binding</keyword>
<dbReference type="InterPro" id="IPR009056">
    <property type="entry name" value="Cyt_c-like_dom"/>
</dbReference>